<evidence type="ECO:0008006" key="4">
    <source>
        <dbReference type="Google" id="ProtNLM"/>
    </source>
</evidence>
<organism evidence="2 3">
    <name type="scientific">Vibrio ichthyoenteri ATCC 700023</name>
    <dbReference type="NCBI Taxonomy" id="870968"/>
    <lineage>
        <taxon>Bacteria</taxon>
        <taxon>Pseudomonadati</taxon>
        <taxon>Pseudomonadota</taxon>
        <taxon>Gammaproteobacteria</taxon>
        <taxon>Vibrionales</taxon>
        <taxon>Vibrionaceae</taxon>
        <taxon>Vibrio</taxon>
    </lineage>
</organism>
<keyword evidence="3" id="KW-1185">Reference proteome</keyword>
<protein>
    <recommendedName>
        <fullName evidence="4">Lipoprotein</fullName>
    </recommendedName>
</protein>
<sequence length="122" mass="13738">MKTPLMVFIFATLTSLNANSTAIPCAGCGAVFQMNTWLLATENVRLSYQNCVDTNGKQNEKCKILDEIKYDTYLEASKIKPTTDKTNTSNIYKTLKYKCIKELGNEHLKCRTLSDLVDNSNK</sequence>
<evidence type="ECO:0000256" key="1">
    <source>
        <dbReference type="SAM" id="SignalP"/>
    </source>
</evidence>
<name>F9S7J7_9VIBR</name>
<gene>
    <name evidence="2" type="ORF">VII00023_22959</name>
</gene>
<keyword evidence="1" id="KW-0732">Signal</keyword>
<dbReference type="AlphaFoldDB" id="F9S7J7"/>
<evidence type="ECO:0000313" key="3">
    <source>
        <dbReference type="Proteomes" id="UP000004605"/>
    </source>
</evidence>
<dbReference type="RefSeq" id="WP_006714455.1">
    <property type="nucleotide sequence ID" value="NZ_AFWF01000294.1"/>
</dbReference>
<comment type="caution">
    <text evidence="2">The sequence shown here is derived from an EMBL/GenBank/DDBJ whole genome shotgun (WGS) entry which is preliminary data.</text>
</comment>
<evidence type="ECO:0000313" key="2">
    <source>
        <dbReference type="EMBL" id="EGU31293.1"/>
    </source>
</evidence>
<proteinExistence type="predicted"/>
<dbReference type="EMBL" id="AFWF01000294">
    <property type="protein sequence ID" value="EGU31293.1"/>
    <property type="molecule type" value="Genomic_DNA"/>
</dbReference>
<accession>F9S7J7</accession>
<dbReference type="Proteomes" id="UP000004605">
    <property type="component" value="Unassembled WGS sequence"/>
</dbReference>
<feature type="chain" id="PRO_5003387521" description="Lipoprotein" evidence="1">
    <location>
        <begin position="21"/>
        <end position="122"/>
    </location>
</feature>
<reference evidence="2 3" key="1">
    <citation type="journal article" date="2012" name="Int. J. Syst. Evol. Microbiol.">
        <title>Vibrio caribbeanicus sp. nov., isolated from the marine sponge Scleritoderma cyanea.</title>
        <authorList>
            <person name="Hoffmann M."/>
            <person name="Monday S.R."/>
            <person name="Allard M.W."/>
            <person name="Strain E.A."/>
            <person name="Whittaker P."/>
            <person name="Naum M."/>
            <person name="McCarthy P.J."/>
            <person name="Lopez J.V."/>
            <person name="Fischer M."/>
            <person name="Brown E.W."/>
        </authorList>
    </citation>
    <scope>NUCLEOTIDE SEQUENCE [LARGE SCALE GENOMIC DNA]</scope>
    <source>
        <strain evidence="2 3">ATCC 700023</strain>
    </source>
</reference>
<feature type="signal peptide" evidence="1">
    <location>
        <begin position="1"/>
        <end position="20"/>
    </location>
</feature>